<name>A0A847RJU8_9BACT</name>
<dbReference type="AlphaFoldDB" id="A0A847RJU8"/>
<proteinExistence type="predicted"/>
<evidence type="ECO:0000313" key="1">
    <source>
        <dbReference type="EMBL" id="NLR67289.1"/>
    </source>
</evidence>
<keyword evidence="2" id="KW-1185">Reference proteome</keyword>
<dbReference type="RefSeq" id="WP_168873166.1">
    <property type="nucleotide sequence ID" value="NZ_JABAIA010000002.1"/>
</dbReference>
<comment type="caution">
    <text evidence="1">The sequence shown here is derived from an EMBL/GenBank/DDBJ whole genome shotgun (WGS) entry which is preliminary data.</text>
</comment>
<organism evidence="1 2">
    <name type="scientific">Chitinophaga varians</name>
    <dbReference type="NCBI Taxonomy" id="2202339"/>
    <lineage>
        <taxon>Bacteria</taxon>
        <taxon>Pseudomonadati</taxon>
        <taxon>Bacteroidota</taxon>
        <taxon>Chitinophagia</taxon>
        <taxon>Chitinophagales</taxon>
        <taxon>Chitinophagaceae</taxon>
        <taxon>Chitinophaga</taxon>
    </lineage>
</organism>
<protein>
    <submittedName>
        <fullName evidence="1">Uncharacterized protein</fullName>
    </submittedName>
</protein>
<sequence>MENNVLAWGTALQLGLRPKDYPYEAKMIPTGLVVARLDFKIWAKKVMGINGYFSQEGGLRFQLTVFLNKRLRNYTLNSESLDFAFCPVDYRYELKIGIRKGRPFLESIRCLEL</sequence>
<evidence type="ECO:0000313" key="2">
    <source>
        <dbReference type="Proteomes" id="UP000570474"/>
    </source>
</evidence>
<gene>
    <name evidence="1" type="ORF">HGH92_23495</name>
</gene>
<dbReference type="Proteomes" id="UP000570474">
    <property type="component" value="Unassembled WGS sequence"/>
</dbReference>
<dbReference type="EMBL" id="JABAIA010000002">
    <property type="protein sequence ID" value="NLR67289.1"/>
    <property type="molecule type" value="Genomic_DNA"/>
</dbReference>
<reference evidence="1 2" key="1">
    <citation type="submission" date="2020-04" db="EMBL/GenBank/DDBJ databases">
        <authorList>
            <person name="Yin C."/>
        </authorList>
    </citation>
    <scope>NUCLEOTIDE SEQUENCE [LARGE SCALE GENOMIC DNA]</scope>
    <source>
        <strain evidence="1 2">Ae27</strain>
    </source>
</reference>
<accession>A0A847RJU8</accession>